<dbReference type="EMBL" id="BMMS01000035">
    <property type="protein sequence ID" value="GGO97878.1"/>
    <property type="molecule type" value="Genomic_DNA"/>
</dbReference>
<gene>
    <name evidence="1" type="ORF">GCM10012280_60700</name>
</gene>
<comment type="caution">
    <text evidence="1">The sequence shown here is derived from an EMBL/GenBank/DDBJ whole genome shotgun (WGS) entry which is preliminary data.</text>
</comment>
<name>A0A917ZX49_9ACTN</name>
<dbReference type="Pfam" id="PF16868">
    <property type="entry name" value="NMT1_3"/>
    <property type="match status" value="1"/>
</dbReference>
<evidence type="ECO:0000313" key="1">
    <source>
        <dbReference type="EMBL" id="GGO97878.1"/>
    </source>
</evidence>
<reference evidence="1" key="2">
    <citation type="submission" date="2020-09" db="EMBL/GenBank/DDBJ databases">
        <authorList>
            <person name="Sun Q."/>
            <person name="Zhou Y."/>
        </authorList>
    </citation>
    <scope>NUCLEOTIDE SEQUENCE</scope>
    <source>
        <strain evidence="1">CGMCC 4.7201</strain>
    </source>
</reference>
<dbReference type="Proteomes" id="UP000641932">
    <property type="component" value="Unassembled WGS sequence"/>
</dbReference>
<dbReference type="RefSeq" id="WP_229698874.1">
    <property type="nucleotide sequence ID" value="NZ_BMMS01000035.1"/>
</dbReference>
<organism evidence="1 2">
    <name type="scientific">Wenjunlia tyrosinilytica</name>
    <dbReference type="NCBI Taxonomy" id="1544741"/>
    <lineage>
        <taxon>Bacteria</taxon>
        <taxon>Bacillati</taxon>
        <taxon>Actinomycetota</taxon>
        <taxon>Actinomycetes</taxon>
        <taxon>Kitasatosporales</taxon>
        <taxon>Streptomycetaceae</taxon>
        <taxon>Wenjunlia</taxon>
    </lineage>
</organism>
<keyword evidence="2" id="KW-1185">Reference proteome</keyword>
<proteinExistence type="predicted"/>
<dbReference type="PANTHER" id="PTHR42941:SF1">
    <property type="entry name" value="SLL1037 PROTEIN"/>
    <property type="match status" value="1"/>
</dbReference>
<protein>
    <submittedName>
        <fullName evidence="1">C4-dicarboxylate ABC transporter substrate-binding protein</fullName>
    </submittedName>
</protein>
<dbReference type="Gene3D" id="3.40.190.10">
    <property type="entry name" value="Periplasmic binding protein-like II"/>
    <property type="match status" value="2"/>
</dbReference>
<evidence type="ECO:0000313" key="2">
    <source>
        <dbReference type="Proteomes" id="UP000641932"/>
    </source>
</evidence>
<dbReference type="NCBIfam" id="TIGR02122">
    <property type="entry name" value="TRAP_TAXI"/>
    <property type="match status" value="1"/>
</dbReference>
<dbReference type="SUPFAM" id="SSF53850">
    <property type="entry name" value="Periplasmic binding protein-like II"/>
    <property type="match status" value="1"/>
</dbReference>
<reference evidence="1" key="1">
    <citation type="journal article" date="2014" name="Int. J. Syst. Evol. Microbiol.">
        <title>Complete genome sequence of Corynebacterium casei LMG S-19264T (=DSM 44701T), isolated from a smear-ripened cheese.</title>
        <authorList>
            <consortium name="US DOE Joint Genome Institute (JGI-PGF)"/>
            <person name="Walter F."/>
            <person name="Albersmeier A."/>
            <person name="Kalinowski J."/>
            <person name="Ruckert C."/>
        </authorList>
    </citation>
    <scope>NUCLEOTIDE SEQUENCE</scope>
    <source>
        <strain evidence="1">CGMCC 4.7201</strain>
    </source>
</reference>
<sequence>MCRRSLLGVGLGALAAAGVPGCSTGTSRLPRLVLGTGPQGGPYKAFGQALAAAAKTRGLALEPVATSASVDNLRRLHEGGLQLALTTADVAEDAVLGRNTFTRPLRLTALARVYVNYTHLVVAAKGPVHAIGDLSRQPVSVGATGAGGQVLARRLLRAAGLTGTHTAHERSMSLGASLRALRTGAVRAVFWSGGVPTPALADLAGELPLRLVPLDAYVLRLREEYGPTYTEVTIPAGTYALKRPVATVGTGNYLVARQDVPADAAHRLLEVLFDRSQGLLRSVTAGARLEPRFAISTGSVPLHPGAVEYYRSVYG</sequence>
<dbReference type="PANTHER" id="PTHR42941">
    <property type="entry name" value="SLL1037 PROTEIN"/>
    <property type="match status" value="1"/>
</dbReference>
<dbReference type="AlphaFoldDB" id="A0A917ZX49"/>
<accession>A0A917ZX49</accession>
<dbReference type="InterPro" id="IPR011852">
    <property type="entry name" value="TRAP_TAXI"/>
</dbReference>